<protein>
    <submittedName>
        <fullName evidence="5">Polyprenol monophosphomannose synthase</fullName>
    </submittedName>
</protein>
<gene>
    <name evidence="5" type="ORF">GCM10022402_06860</name>
</gene>
<evidence type="ECO:0000313" key="6">
    <source>
        <dbReference type="Proteomes" id="UP001500908"/>
    </source>
</evidence>
<accession>A0ABP7F1B2</accession>
<evidence type="ECO:0000256" key="2">
    <source>
        <dbReference type="ARBA" id="ARBA00022676"/>
    </source>
</evidence>
<dbReference type="InterPro" id="IPR039528">
    <property type="entry name" value="DPM1-like"/>
</dbReference>
<dbReference type="PANTHER" id="PTHR43398">
    <property type="entry name" value="DOLICHOL-PHOSPHATE MANNOSYLTRANSFERASE SUBUNIT 1"/>
    <property type="match status" value="1"/>
</dbReference>
<dbReference type="EMBL" id="BAABDD010000002">
    <property type="protein sequence ID" value="GAA3728849.1"/>
    <property type="molecule type" value="Genomic_DNA"/>
</dbReference>
<dbReference type="PANTHER" id="PTHR43398:SF1">
    <property type="entry name" value="DOLICHOL-PHOSPHATE MANNOSYLTRANSFERASE SUBUNIT 1"/>
    <property type="match status" value="1"/>
</dbReference>
<dbReference type="SUPFAM" id="SSF53448">
    <property type="entry name" value="Nucleotide-diphospho-sugar transferases"/>
    <property type="match status" value="1"/>
</dbReference>
<proteinExistence type="inferred from homology"/>
<evidence type="ECO:0000256" key="3">
    <source>
        <dbReference type="ARBA" id="ARBA00022679"/>
    </source>
</evidence>
<feature type="domain" description="Glycosyltransferase 2-like" evidence="4">
    <location>
        <begin position="17"/>
        <end position="189"/>
    </location>
</feature>
<dbReference type="InterPro" id="IPR029044">
    <property type="entry name" value="Nucleotide-diphossugar_trans"/>
</dbReference>
<name>A0ABP7F1B2_9ACTN</name>
<reference evidence="6" key="1">
    <citation type="journal article" date="2019" name="Int. J. Syst. Evol. Microbiol.">
        <title>The Global Catalogue of Microorganisms (GCM) 10K type strain sequencing project: providing services to taxonomists for standard genome sequencing and annotation.</title>
        <authorList>
            <consortium name="The Broad Institute Genomics Platform"/>
            <consortium name="The Broad Institute Genome Sequencing Center for Infectious Disease"/>
            <person name="Wu L."/>
            <person name="Ma J."/>
        </authorList>
    </citation>
    <scope>NUCLEOTIDE SEQUENCE [LARGE SCALE GENOMIC DNA]</scope>
    <source>
        <strain evidence="6">JCM 17137</strain>
    </source>
</reference>
<keyword evidence="6" id="KW-1185">Reference proteome</keyword>
<sequence length="264" mass="29423">MPTPVTLPEPWSRSNVSVVVPTYNEADNLTHLVAQLLALDLPNLRIVVVDDDSPDGTGDIAEKLAAEHGGQGTGRITVVHRTTKDGLGRAYVAGMTRALAEGAEFVVQMDADLSHHPGYVPQLLGTMLSTGAGVVIGSRYVSGASLSHQWSLPRRLLSTWANTYVKAILAMPIRDITAGFKIWRREALEVMELSDIHSSGYSFQVEMHFRAYRRGQKMVEIPIHFEDRREGDSKMDLAVQVESALRPFQLRRYERQPRSTHRPR</sequence>
<evidence type="ECO:0000259" key="4">
    <source>
        <dbReference type="Pfam" id="PF00535"/>
    </source>
</evidence>
<dbReference type="Gene3D" id="3.90.550.10">
    <property type="entry name" value="Spore Coat Polysaccharide Biosynthesis Protein SpsA, Chain A"/>
    <property type="match status" value="1"/>
</dbReference>
<dbReference type="Pfam" id="PF00535">
    <property type="entry name" value="Glycos_transf_2"/>
    <property type="match status" value="1"/>
</dbReference>
<organism evidence="5 6">
    <name type="scientific">Salinactinospora qingdaonensis</name>
    <dbReference type="NCBI Taxonomy" id="702744"/>
    <lineage>
        <taxon>Bacteria</taxon>
        <taxon>Bacillati</taxon>
        <taxon>Actinomycetota</taxon>
        <taxon>Actinomycetes</taxon>
        <taxon>Streptosporangiales</taxon>
        <taxon>Nocardiopsidaceae</taxon>
        <taxon>Salinactinospora</taxon>
    </lineage>
</organism>
<dbReference type="Proteomes" id="UP001500908">
    <property type="component" value="Unassembled WGS sequence"/>
</dbReference>
<keyword evidence="2" id="KW-0328">Glycosyltransferase</keyword>
<comment type="caution">
    <text evidence="5">The sequence shown here is derived from an EMBL/GenBank/DDBJ whole genome shotgun (WGS) entry which is preliminary data.</text>
</comment>
<comment type="similarity">
    <text evidence="1">Belongs to the glycosyltransferase 2 family.</text>
</comment>
<keyword evidence="3" id="KW-0808">Transferase</keyword>
<evidence type="ECO:0000313" key="5">
    <source>
        <dbReference type="EMBL" id="GAA3728849.1"/>
    </source>
</evidence>
<dbReference type="RefSeq" id="WP_344967134.1">
    <property type="nucleotide sequence ID" value="NZ_BAABDD010000002.1"/>
</dbReference>
<dbReference type="CDD" id="cd06442">
    <property type="entry name" value="DPM1_like"/>
    <property type="match status" value="1"/>
</dbReference>
<dbReference type="InterPro" id="IPR001173">
    <property type="entry name" value="Glyco_trans_2-like"/>
</dbReference>
<evidence type="ECO:0000256" key="1">
    <source>
        <dbReference type="ARBA" id="ARBA00006739"/>
    </source>
</evidence>